<comment type="function">
    <text evidence="8">Involved in the coupling of aromatic side chains of the heptapeptide of vancomycin.</text>
</comment>
<proteinExistence type="inferred from homology"/>
<keyword evidence="7 9" id="KW-0503">Monooxygenase</keyword>
<evidence type="ECO:0000256" key="5">
    <source>
        <dbReference type="ARBA" id="ARBA00023002"/>
    </source>
</evidence>
<dbReference type="GO" id="GO:0016705">
    <property type="term" value="F:oxidoreductase activity, acting on paired donors, with incorporation or reduction of molecular oxygen"/>
    <property type="evidence" value="ECO:0007669"/>
    <property type="project" value="InterPro"/>
</dbReference>
<keyword evidence="6 9" id="KW-0408">Iron</keyword>
<name>A0A542DE45_AMYCI</name>
<dbReference type="PANTHER" id="PTHR46696:SF1">
    <property type="entry name" value="CYTOCHROME P450 YJIB-RELATED"/>
    <property type="match status" value="1"/>
</dbReference>
<dbReference type="Pfam" id="PF00067">
    <property type="entry name" value="p450"/>
    <property type="match status" value="1"/>
</dbReference>
<accession>A0A542DE45</accession>
<sequence>MAEHTTAEAEQLDMGFVRDPYALYERFRAEHPVRPVVFHGLRMWLVSEYEDVRAVLADPRIRKNPARVAELTARQLGRSEQGAPAGQPDAGEPSPGRRMLVGHMLNMDPPDHQRLRKLVSAVFTARRIESLRPEVERIADRLLSGLAGEQVDLLRAFAFPFSITVISELLGVPERDRERFATIADKMIVAAGADDLGQVADEMAGYLAGLIAEKRRSPDDTLISGLIQVRDSGDRLSEDELVSMVFQLLVAGYDTTAHLIGNGTFVLLSHPEQLAALRADRSLLPSVIEELLRYENSLHVATLRYTSEPVDIGDVRVPGDEFILAALGSANRDQQRYPDADRFDSTRDAGGHTAFGHGIHHCLGAPLARLEAKVAFSALLDRFARIELAVPAAELRWQANMTRGLETLPVRLE</sequence>
<evidence type="ECO:0000256" key="10">
    <source>
        <dbReference type="SAM" id="MobiDB-lite"/>
    </source>
</evidence>
<keyword evidence="5 9" id="KW-0560">Oxidoreductase</keyword>
<dbReference type="CDD" id="cd11029">
    <property type="entry name" value="CYP107-like"/>
    <property type="match status" value="1"/>
</dbReference>
<dbReference type="InterPro" id="IPR036396">
    <property type="entry name" value="Cyt_P450_sf"/>
</dbReference>
<evidence type="ECO:0000256" key="2">
    <source>
        <dbReference type="ARBA" id="ARBA00010617"/>
    </source>
</evidence>
<dbReference type="InterPro" id="IPR017972">
    <property type="entry name" value="Cyt_P450_CS"/>
</dbReference>
<reference evidence="11 12" key="1">
    <citation type="submission" date="2019-06" db="EMBL/GenBank/DDBJ databases">
        <title>Sequencing the genomes of 1000 actinobacteria strains.</title>
        <authorList>
            <person name="Klenk H.-P."/>
        </authorList>
    </citation>
    <scope>NUCLEOTIDE SEQUENCE [LARGE SCALE GENOMIC DNA]</scope>
    <source>
        <strain evidence="11 12">DSM 45679</strain>
    </source>
</reference>
<gene>
    <name evidence="11" type="ORF">FB471_1025</name>
</gene>
<comment type="caution">
    <text evidence="11">The sequence shown here is derived from an EMBL/GenBank/DDBJ whole genome shotgun (WGS) entry which is preliminary data.</text>
</comment>
<evidence type="ECO:0000256" key="1">
    <source>
        <dbReference type="ARBA" id="ARBA00004660"/>
    </source>
</evidence>
<dbReference type="InterPro" id="IPR002397">
    <property type="entry name" value="Cyt_P450_B"/>
</dbReference>
<evidence type="ECO:0000256" key="8">
    <source>
        <dbReference type="ARBA" id="ARBA00055433"/>
    </source>
</evidence>
<dbReference type="SUPFAM" id="SSF48264">
    <property type="entry name" value="Cytochrome P450"/>
    <property type="match status" value="1"/>
</dbReference>
<evidence type="ECO:0000313" key="12">
    <source>
        <dbReference type="Proteomes" id="UP000320876"/>
    </source>
</evidence>
<evidence type="ECO:0000256" key="6">
    <source>
        <dbReference type="ARBA" id="ARBA00023004"/>
    </source>
</evidence>
<dbReference type="OrthoDB" id="5500002at2"/>
<organism evidence="11 12">
    <name type="scientific">Amycolatopsis cihanbeyliensis</name>
    <dbReference type="NCBI Taxonomy" id="1128664"/>
    <lineage>
        <taxon>Bacteria</taxon>
        <taxon>Bacillati</taxon>
        <taxon>Actinomycetota</taxon>
        <taxon>Actinomycetes</taxon>
        <taxon>Pseudonocardiales</taxon>
        <taxon>Pseudonocardiaceae</taxon>
        <taxon>Amycolatopsis</taxon>
    </lineage>
</organism>
<evidence type="ECO:0000256" key="7">
    <source>
        <dbReference type="ARBA" id="ARBA00023033"/>
    </source>
</evidence>
<dbReference type="PROSITE" id="PS00086">
    <property type="entry name" value="CYTOCHROME_P450"/>
    <property type="match status" value="1"/>
</dbReference>
<dbReference type="GO" id="GO:0004497">
    <property type="term" value="F:monooxygenase activity"/>
    <property type="evidence" value="ECO:0007669"/>
    <property type="project" value="UniProtKB-KW"/>
</dbReference>
<dbReference type="EMBL" id="VFML01000001">
    <property type="protein sequence ID" value="TQJ01347.1"/>
    <property type="molecule type" value="Genomic_DNA"/>
</dbReference>
<comment type="similarity">
    <text evidence="2 9">Belongs to the cytochrome P450 family.</text>
</comment>
<dbReference type="GO" id="GO:0005506">
    <property type="term" value="F:iron ion binding"/>
    <property type="evidence" value="ECO:0007669"/>
    <property type="project" value="InterPro"/>
</dbReference>
<comment type="pathway">
    <text evidence="1">Antibiotic biosynthesis; vancomycin biosynthesis.</text>
</comment>
<evidence type="ECO:0000313" key="11">
    <source>
        <dbReference type="EMBL" id="TQJ01347.1"/>
    </source>
</evidence>
<protein>
    <submittedName>
        <fullName evidence="11">Cytochrome P450</fullName>
    </submittedName>
</protein>
<dbReference type="AlphaFoldDB" id="A0A542DE45"/>
<keyword evidence="4 9" id="KW-0479">Metal-binding</keyword>
<keyword evidence="3 9" id="KW-0349">Heme</keyword>
<evidence type="ECO:0000256" key="9">
    <source>
        <dbReference type="RuleBase" id="RU000461"/>
    </source>
</evidence>
<dbReference type="Proteomes" id="UP000320876">
    <property type="component" value="Unassembled WGS sequence"/>
</dbReference>
<dbReference type="InterPro" id="IPR001128">
    <property type="entry name" value="Cyt_P450"/>
</dbReference>
<evidence type="ECO:0000256" key="4">
    <source>
        <dbReference type="ARBA" id="ARBA00022723"/>
    </source>
</evidence>
<dbReference type="RefSeq" id="WP_141996170.1">
    <property type="nucleotide sequence ID" value="NZ_VFML01000001.1"/>
</dbReference>
<dbReference type="GO" id="GO:0020037">
    <property type="term" value="F:heme binding"/>
    <property type="evidence" value="ECO:0007669"/>
    <property type="project" value="InterPro"/>
</dbReference>
<dbReference type="PANTHER" id="PTHR46696">
    <property type="entry name" value="P450, PUTATIVE (EUROFUNG)-RELATED"/>
    <property type="match status" value="1"/>
</dbReference>
<evidence type="ECO:0000256" key="3">
    <source>
        <dbReference type="ARBA" id="ARBA00022617"/>
    </source>
</evidence>
<dbReference type="Gene3D" id="1.10.630.10">
    <property type="entry name" value="Cytochrome P450"/>
    <property type="match status" value="1"/>
</dbReference>
<dbReference type="PRINTS" id="PR00359">
    <property type="entry name" value="BP450"/>
</dbReference>
<feature type="region of interest" description="Disordered" evidence="10">
    <location>
        <begin position="73"/>
        <end position="101"/>
    </location>
</feature>
<dbReference type="PRINTS" id="PR00385">
    <property type="entry name" value="P450"/>
</dbReference>
<dbReference type="FunFam" id="1.10.630.10:FF:000018">
    <property type="entry name" value="Cytochrome P450 monooxygenase"/>
    <property type="match status" value="1"/>
</dbReference>
<keyword evidence="12" id="KW-1185">Reference proteome</keyword>